<gene>
    <name evidence="2" type="ORF">GUJ93_ZPchr0007g4335</name>
</gene>
<feature type="region of interest" description="Disordered" evidence="1">
    <location>
        <begin position="1"/>
        <end position="20"/>
    </location>
</feature>
<dbReference type="AlphaFoldDB" id="A0A8J5T2D9"/>
<dbReference type="Proteomes" id="UP000729402">
    <property type="component" value="Unassembled WGS sequence"/>
</dbReference>
<sequence length="165" mass="18340">MAMRVESSHSMGSRSSNPDPLGEHLPLIDCPQCRIPVVKLRSRRVDTFNRVFYKCPNNFQNDDTCGYFWWHSDYVNLLRVKQQKKSFFGGEQEWKEGKLQRFSQELRVLATGGPPSGAGLFFLFDASFFCGVLLLVCAGPSGGAAAEVEASLSSYPGTSSFLLQS</sequence>
<name>A0A8J5T2D9_ZIZPA</name>
<dbReference type="OrthoDB" id="695870at2759"/>
<dbReference type="EMBL" id="JAAALK010000282">
    <property type="protein sequence ID" value="KAG8077264.1"/>
    <property type="molecule type" value="Genomic_DNA"/>
</dbReference>
<reference evidence="2" key="2">
    <citation type="submission" date="2021-02" db="EMBL/GenBank/DDBJ databases">
        <authorList>
            <person name="Kimball J.A."/>
            <person name="Haas M.W."/>
            <person name="Macchietto M."/>
            <person name="Kono T."/>
            <person name="Duquette J."/>
            <person name="Shao M."/>
        </authorList>
    </citation>
    <scope>NUCLEOTIDE SEQUENCE</scope>
    <source>
        <tissue evidence="2">Fresh leaf tissue</tissue>
    </source>
</reference>
<evidence type="ECO:0008006" key="4">
    <source>
        <dbReference type="Google" id="ProtNLM"/>
    </source>
</evidence>
<evidence type="ECO:0000313" key="2">
    <source>
        <dbReference type="EMBL" id="KAG8077264.1"/>
    </source>
</evidence>
<evidence type="ECO:0000313" key="3">
    <source>
        <dbReference type="Proteomes" id="UP000729402"/>
    </source>
</evidence>
<reference evidence="2" key="1">
    <citation type="journal article" date="2021" name="bioRxiv">
        <title>Whole Genome Assembly and Annotation of Northern Wild Rice, Zizania palustris L., Supports a Whole Genome Duplication in the Zizania Genus.</title>
        <authorList>
            <person name="Haas M."/>
            <person name="Kono T."/>
            <person name="Macchietto M."/>
            <person name="Millas R."/>
            <person name="McGilp L."/>
            <person name="Shao M."/>
            <person name="Duquette J."/>
            <person name="Hirsch C.N."/>
            <person name="Kimball J."/>
        </authorList>
    </citation>
    <scope>NUCLEOTIDE SEQUENCE</scope>
    <source>
        <tissue evidence="2">Fresh leaf tissue</tissue>
    </source>
</reference>
<accession>A0A8J5T2D9</accession>
<feature type="compositionally biased region" description="Polar residues" evidence="1">
    <location>
        <begin position="8"/>
        <end position="18"/>
    </location>
</feature>
<protein>
    <recommendedName>
        <fullName evidence="4">Zinc finger GRF-type domain-containing protein</fullName>
    </recommendedName>
</protein>
<comment type="caution">
    <text evidence="2">The sequence shown here is derived from an EMBL/GenBank/DDBJ whole genome shotgun (WGS) entry which is preliminary data.</text>
</comment>
<keyword evidence="3" id="KW-1185">Reference proteome</keyword>
<evidence type="ECO:0000256" key="1">
    <source>
        <dbReference type="SAM" id="MobiDB-lite"/>
    </source>
</evidence>
<proteinExistence type="predicted"/>
<organism evidence="2 3">
    <name type="scientific">Zizania palustris</name>
    <name type="common">Northern wild rice</name>
    <dbReference type="NCBI Taxonomy" id="103762"/>
    <lineage>
        <taxon>Eukaryota</taxon>
        <taxon>Viridiplantae</taxon>
        <taxon>Streptophyta</taxon>
        <taxon>Embryophyta</taxon>
        <taxon>Tracheophyta</taxon>
        <taxon>Spermatophyta</taxon>
        <taxon>Magnoliopsida</taxon>
        <taxon>Liliopsida</taxon>
        <taxon>Poales</taxon>
        <taxon>Poaceae</taxon>
        <taxon>BOP clade</taxon>
        <taxon>Oryzoideae</taxon>
        <taxon>Oryzeae</taxon>
        <taxon>Zizaniinae</taxon>
        <taxon>Zizania</taxon>
    </lineage>
</organism>